<evidence type="ECO:0000256" key="4">
    <source>
        <dbReference type="ARBA" id="ARBA00022989"/>
    </source>
</evidence>
<dbReference type="GO" id="GO:0005768">
    <property type="term" value="C:endosome"/>
    <property type="evidence" value="ECO:0007669"/>
    <property type="project" value="TreeGrafter"/>
</dbReference>
<feature type="transmembrane region" description="Helical" evidence="6">
    <location>
        <begin position="99"/>
        <end position="121"/>
    </location>
</feature>
<dbReference type="InterPro" id="IPR007262">
    <property type="entry name" value="Vps55/LEPROT"/>
</dbReference>
<dbReference type="AlphaFoldDB" id="A0AAV3ZVG4"/>
<dbReference type="EMBL" id="BLXT01002893">
    <property type="protein sequence ID" value="GFN98867.1"/>
    <property type="molecule type" value="Genomic_DNA"/>
</dbReference>
<evidence type="ECO:0000313" key="7">
    <source>
        <dbReference type="EMBL" id="GFN98867.1"/>
    </source>
</evidence>
<proteinExistence type="inferred from homology"/>
<dbReference type="GO" id="GO:0032511">
    <property type="term" value="P:late endosome to vacuole transport via multivesicular body sorting pathway"/>
    <property type="evidence" value="ECO:0007669"/>
    <property type="project" value="TreeGrafter"/>
</dbReference>
<dbReference type="PANTHER" id="PTHR12050:SF0">
    <property type="entry name" value="RH04491P"/>
    <property type="match status" value="1"/>
</dbReference>
<dbReference type="PANTHER" id="PTHR12050">
    <property type="entry name" value="LEPTIN RECEPTOR-RELATED"/>
    <property type="match status" value="1"/>
</dbReference>
<evidence type="ECO:0000256" key="6">
    <source>
        <dbReference type="SAM" id="Phobius"/>
    </source>
</evidence>
<dbReference type="GO" id="GO:0016020">
    <property type="term" value="C:membrane"/>
    <property type="evidence" value="ECO:0007669"/>
    <property type="project" value="UniProtKB-SubCell"/>
</dbReference>
<keyword evidence="5 6" id="KW-0472">Membrane</keyword>
<keyword evidence="8" id="KW-1185">Reference proteome</keyword>
<accession>A0AAV3ZVG4</accession>
<evidence type="ECO:0000256" key="2">
    <source>
        <dbReference type="ARBA" id="ARBA00005645"/>
    </source>
</evidence>
<dbReference type="Proteomes" id="UP000735302">
    <property type="component" value="Unassembled WGS sequence"/>
</dbReference>
<reference evidence="7 8" key="1">
    <citation type="journal article" date="2021" name="Elife">
        <title>Chloroplast acquisition without the gene transfer in kleptoplastic sea slugs, Plakobranchus ocellatus.</title>
        <authorList>
            <person name="Maeda T."/>
            <person name="Takahashi S."/>
            <person name="Yoshida T."/>
            <person name="Shimamura S."/>
            <person name="Takaki Y."/>
            <person name="Nagai Y."/>
            <person name="Toyoda A."/>
            <person name="Suzuki Y."/>
            <person name="Arimoto A."/>
            <person name="Ishii H."/>
            <person name="Satoh N."/>
            <person name="Nishiyama T."/>
            <person name="Hasebe M."/>
            <person name="Maruyama T."/>
            <person name="Minagawa J."/>
            <person name="Obokata J."/>
            <person name="Shigenobu S."/>
        </authorList>
    </citation>
    <scope>NUCLEOTIDE SEQUENCE [LARGE SCALE GENOMIC DNA]</scope>
</reference>
<feature type="transmembrane region" description="Helical" evidence="6">
    <location>
        <begin position="67"/>
        <end position="87"/>
    </location>
</feature>
<dbReference type="Pfam" id="PF04133">
    <property type="entry name" value="Vps55"/>
    <property type="match status" value="1"/>
</dbReference>
<feature type="transmembrane region" description="Helical" evidence="6">
    <location>
        <begin position="12"/>
        <end position="34"/>
    </location>
</feature>
<name>A0AAV3ZVG4_9GAST</name>
<comment type="subcellular location">
    <subcellularLocation>
        <location evidence="1">Membrane</location>
        <topology evidence="1">Multi-pass membrane protein</topology>
    </subcellularLocation>
</comment>
<organism evidence="7 8">
    <name type="scientific">Plakobranchus ocellatus</name>
    <dbReference type="NCBI Taxonomy" id="259542"/>
    <lineage>
        <taxon>Eukaryota</taxon>
        <taxon>Metazoa</taxon>
        <taxon>Spiralia</taxon>
        <taxon>Lophotrochozoa</taxon>
        <taxon>Mollusca</taxon>
        <taxon>Gastropoda</taxon>
        <taxon>Heterobranchia</taxon>
        <taxon>Euthyneura</taxon>
        <taxon>Panpulmonata</taxon>
        <taxon>Sacoglossa</taxon>
        <taxon>Placobranchoidea</taxon>
        <taxon>Plakobranchidae</taxon>
        <taxon>Plakobranchus</taxon>
    </lineage>
</organism>
<gene>
    <name evidence="7" type="ORF">PoB_002537300</name>
</gene>
<protein>
    <submittedName>
        <fullName evidence="7">Leptin receptor overlapping transcript-like 1</fullName>
    </submittedName>
</protein>
<comment type="caution">
    <text evidence="7">The sequence shown here is derived from an EMBL/GenBank/DDBJ whole genome shotgun (WGS) entry which is preliminary data.</text>
</comment>
<evidence type="ECO:0000256" key="3">
    <source>
        <dbReference type="ARBA" id="ARBA00022692"/>
    </source>
</evidence>
<keyword evidence="4 6" id="KW-1133">Transmembrane helix</keyword>
<sequence>MWPVHPLSSPFVFICFFFLQTFLLLPNVPVFLFSSCGPERLIGLAFACALGVTFLVLACALPQYNNWWPMFVLFFYFLSPLPTVVARRFSDSYDSSSSALVELCIFLTTGVVISAIGLPMVLAHTGIIKWGACALVVSGNIVVFSTILGYFRVFANEDMDYGAW</sequence>
<comment type="similarity">
    <text evidence="2">Belongs to the OB-RGRP/VPS55 family.</text>
</comment>
<evidence type="ECO:0000256" key="5">
    <source>
        <dbReference type="ARBA" id="ARBA00023136"/>
    </source>
</evidence>
<keyword evidence="7" id="KW-0675">Receptor</keyword>
<feature type="transmembrane region" description="Helical" evidence="6">
    <location>
        <begin position="41"/>
        <end position="61"/>
    </location>
</feature>
<keyword evidence="3 6" id="KW-0812">Transmembrane</keyword>
<evidence type="ECO:0000256" key="1">
    <source>
        <dbReference type="ARBA" id="ARBA00004141"/>
    </source>
</evidence>
<evidence type="ECO:0000313" key="8">
    <source>
        <dbReference type="Proteomes" id="UP000735302"/>
    </source>
</evidence>
<feature type="transmembrane region" description="Helical" evidence="6">
    <location>
        <begin position="127"/>
        <end position="151"/>
    </location>
</feature>